<dbReference type="EMBL" id="CP030760">
    <property type="protein sequence ID" value="AXA41669.1"/>
    <property type="molecule type" value="Genomic_DNA"/>
</dbReference>
<sequence length="102" mass="11657">MKRHSAGGILSLHSRRVRTNSLVRTWETELASRGVLDEGMLEVAWMEDHAMDLIQRPRGERRAEQLRCQPALARRPLSIAPLADMLRSDIDFRNSLADLPKI</sequence>
<dbReference type="AlphaFoldDB" id="A0A2Z4YKU2"/>
<proteinExistence type="predicted"/>
<gene>
    <name evidence="1" type="ORF">DLJ82_4106</name>
</gene>
<reference evidence="1 2" key="1">
    <citation type="submission" date="2018-07" db="EMBL/GenBank/DDBJ databases">
        <title>Rhizobium leguminosarum strain:ATCC 14479 Genome sequencing and assembly.</title>
        <authorList>
            <person name="Chakraborty R."/>
        </authorList>
    </citation>
    <scope>NUCLEOTIDE SEQUENCE [LARGE SCALE GENOMIC DNA]</scope>
    <source>
        <strain evidence="1 2">ATCC 14479</strain>
    </source>
</reference>
<evidence type="ECO:0000313" key="2">
    <source>
        <dbReference type="Proteomes" id="UP000251166"/>
    </source>
</evidence>
<accession>A0A2Z4YKU2</accession>
<organism evidence="1 2">
    <name type="scientific">Rhizobium leguminosarum</name>
    <dbReference type="NCBI Taxonomy" id="384"/>
    <lineage>
        <taxon>Bacteria</taxon>
        <taxon>Pseudomonadati</taxon>
        <taxon>Pseudomonadota</taxon>
        <taxon>Alphaproteobacteria</taxon>
        <taxon>Hyphomicrobiales</taxon>
        <taxon>Rhizobiaceae</taxon>
        <taxon>Rhizobium/Agrobacterium group</taxon>
        <taxon>Rhizobium</taxon>
    </lineage>
</organism>
<dbReference type="Proteomes" id="UP000251166">
    <property type="component" value="Chromosome"/>
</dbReference>
<evidence type="ECO:0000313" key="1">
    <source>
        <dbReference type="EMBL" id="AXA41669.1"/>
    </source>
</evidence>
<protein>
    <submittedName>
        <fullName evidence="1">Uncharacterized protein</fullName>
    </submittedName>
</protein>
<name>A0A2Z4YKU2_RHILE</name>